<proteinExistence type="predicted"/>
<feature type="transmembrane region" description="Helical" evidence="1">
    <location>
        <begin position="53"/>
        <end position="75"/>
    </location>
</feature>
<evidence type="ECO:0000313" key="3">
    <source>
        <dbReference type="Proteomes" id="UP000627934"/>
    </source>
</evidence>
<keyword evidence="1" id="KW-1133">Transmembrane helix</keyword>
<reference evidence="2" key="2">
    <citation type="journal article" date="2018" name="DNA Res.">
        <title>Comparative genome and transcriptome analyses reveal adaptations to opportunistic infections in woody plant degrading pathogens of Botryosphaeriaceae.</title>
        <authorList>
            <person name="Yan J.Y."/>
            <person name="Zhao W.S."/>
            <person name="Chen Z."/>
            <person name="Xing Q.K."/>
            <person name="Zhang W."/>
            <person name="Chethana K.W.T."/>
            <person name="Xue M.F."/>
            <person name="Xu J.P."/>
            <person name="Phillips A.J.L."/>
            <person name="Wang Y."/>
            <person name="Liu J.H."/>
            <person name="Liu M."/>
            <person name="Zhou Y."/>
            <person name="Jayawardena R.S."/>
            <person name="Manawasinghe I.S."/>
            <person name="Huang J.B."/>
            <person name="Qiao G.H."/>
            <person name="Fu C.Y."/>
            <person name="Guo F.F."/>
            <person name="Dissanayake A.J."/>
            <person name="Peng Y.L."/>
            <person name="Hyde K.D."/>
            <person name="Li X.H."/>
        </authorList>
    </citation>
    <scope>NUCLEOTIDE SEQUENCE</scope>
    <source>
        <strain evidence="2">CSS-01s</strain>
    </source>
</reference>
<evidence type="ECO:0000256" key="1">
    <source>
        <dbReference type="SAM" id="Phobius"/>
    </source>
</evidence>
<keyword evidence="1" id="KW-0812">Transmembrane</keyword>
<protein>
    <submittedName>
        <fullName evidence="2">Uncharacterized protein</fullName>
    </submittedName>
</protein>
<gene>
    <name evidence="2" type="ORF">BFW01_g407</name>
</gene>
<dbReference type="EMBL" id="MDYX01000037">
    <property type="protein sequence ID" value="KAF9630226.1"/>
    <property type="molecule type" value="Genomic_DNA"/>
</dbReference>
<name>A0A8H7IR70_9PEZI</name>
<reference evidence="2" key="1">
    <citation type="submission" date="2016-08" db="EMBL/GenBank/DDBJ databases">
        <authorList>
            <person name="Yan J."/>
        </authorList>
    </citation>
    <scope>NUCLEOTIDE SEQUENCE</scope>
    <source>
        <strain evidence="2">CSS-01s</strain>
    </source>
</reference>
<evidence type="ECO:0000313" key="2">
    <source>
        <dbReference type="EMBL" id="KAF9630226.1"/>
    </source>
</evidence>
<organism evidence="2 3">
    <name type="scientific">Lasiodiplodia theobromae</name>
    <dbReference type="NCBI Taxonomy" id="45133"/>
    <lineage>
        <taxon>Eukaryota</taxon>
        <taxon>Fungi</taxon>
        <taxon>Dikarya</taxon>
        <taxon>Ascomycota</taxon>
        <taxon>Pezizomycotina</taxon>
        <taxon>Dothideomycetes</taxon>
        <taxon>Dothideomycetes incertae sedis</taxon>
        <taxon>Botryosphaeriales</taxon>
        <taxon>Botryosphaeriaceae</taxon>
        <taxon>Lasiodiplodia</taxon>
    </lineage>
</organism>
<keyword evidence="1" id="KW-0472">Membrane</keyword>
<dbReference type="AlphaFoldDB" id="A0A8H7IR70"/>
<comment type="caution">
    <text evidence="2">The sequence shown here is derived from an EMBL/GenBank/DDBJ whole genome shotgun (WGS) entry which is preliminary data.</text>
</comment>
<dbReference type="Proteomes" id="UP000627934">
    <property type="component" value="Unassembled WGS sequence"/>
</dbReference>
<sequence length="129" mass="14672">MYTMAQAASLVTFTNRTIDDPWLQPLKTDNRTVLWTNIKQEIWGWEIGSRTSILGVGVAIAGILTVLVRTGLLIIMREKQRGTTEIIAAALQHRYHGEFDRAMKESELARVRYQIGQDEETGKLRFVPV</sequence>
<accession>A0A8H7IR70</accession>